<keyword evidence="10 18" id="KW-0808">Transferase</keyword>
<comment type="pathway">
    <text evidence="4">Lipid metabolism.</text>
</comment>
<keyword evidence="17" id="KW-1208">Phospholipid metabolism</keyword>
<keyword evidence="9" id="KW-0444">Lipid biosynthesis</keyword>
<keyword evidence="15 19" id="KW-0472">Membrane</keyword>
<feature type="transmembrane region" description="Helical" evidence="19">
    <location>
        <begin position="20"/>
        <end position="49"/>
    </location>
</feature>
<evidence type="ECO:0000256" key="17">
    <source>
        <dbReference type="ARBA" id="ARBA00023264"/>
    </source>
</evidence>
<feature type="transmembrane region" description="Helical" evidence="19">
    <location>
        <begin position="70"/>
        <end position="95"/>
    </location>
</feature>
<comment type="subcellular location">
    <subcellularLocation>
        <location evidence="2">Cell membrane</location>
        <topology evidence="2">Multi-pass membrane protein</topology>
    </subcellularLocation>
</comment>
<evidence type="ECO:0000256" key="12">
    <source>
        <dbReference type="ARBA" id="ARBA00022695"/>
    </source>
</evidence>
<keyword evidence="11 18" id="KW-0812">Transmembrane</keyword>
<dbReference type="EMBL" id="JACIEA010000001">
    <property type="protein sequence ID" value="MBB3942597.1"/>
    <property type="molecule type" value="Genomic_DNA"/>
</dbReference>
<evidence type="ECO:0000256" key="16">
    <source>
        <dbReference type="ARBA" id="ARBA00023209"/>
    </source>
</evidence>
<dbReference type="Pfam" id="PF01148">
    <property type="entry name" value="CTP_transf_1"/>
    <property type="match status" value="1"/>
</dbReference>
<feature type="transmembrane region" description="Helical" evidence="19">
    <location>
        <begin position="101"/>
        <end position="118"/>
    </location>
</feature>
<dbReference type="Proteomes" id="UP000581447">
    <property type="component" value="Unassembled WGS sequence"/>
</dbReference>
<proteinExistence type="inferred from homology"/>
<evidence type="ECO:0000256" key="11">
    <source>
        <dbReference type="ARBA" id="ARBA00022692"/>
    </source>
</evidence>
<accession>A0A840B044</accession>
<name>A0A840B044_9SPHN</name>
<evidence type="ECO:0000256" key="8">
    <source>
        <dbReference type="ARBA" id="ARBA00022475"/>
    </source>
</evidence>
<comment type="pathway">
    <text evidence="3 18">Phospholipid metabolism; CDP-diacylglycerol biosynthesis; CDP-diacylglycerol from sn-glycerol 3-phosphate: step 3/3.</text>
</comment>
<comment type="catalytic activity">
    <reaction evidence="1 18">
        <text>a 1,2-diacyl-sn-glycero-3-phosphate + CTP + H(+) = a CDP-1,2-diacyl-sn-glycerol + diphosphate</text>
        <dbReference type="Rhea" id="RHEA:16229"/>
        <dbReference type="ChEBI" id="CHEBI:15378"/>
        <dbReference type="ChEBI" id="CHEBI:33019"/>
        <dbReference type="ChEBI" id="CHEBI:37563"/>
        <dbReference type="ChEBI" id="CHEBI:58332"/>
        <dbReference type="ChEBI" id="CHEBI:58608"/>
        <dbReference type="EC" id="2.7.7.41"/>
    </reaction>
</comment>
<dbReference type="RefSeq" id="WP_183940320.1">
    <property type="nucleotide sequence ID" value="NZ_BAABBG010000001.1"/>
</dbReference>
<evidence type="ECO:0000313" key="21">
    <source>
        <dbReference type="Proteomes" id="UP000581447"/>
    </source>
</evidence>
<dbReference type="PANTHER" id="PTHR46382">
    <property type="entry name" value="PHOSPHATIDATE CYTIDYLYLTRANSFERASE"/>
    <property type="match status" value="1"/>
</dbReference>
<keyword evidence="14" id="KW-0443">Lipid metabolism</keyword>
<dbReference type="GO" id="GO:0004605">
    <property type="term" value="F:phosphatidate cytidylyltransferase activity"/>
    <property type="evidence" value="ECO:0007669"/>
    <property type="project" value="UniProtKB-EC"/>
</dbReference>
<dbReference type="PANTHER" id="PTHR46382:SF1">
    <property type="entry name" value="PHOSPHATIDATE CYTIDYLYLTRANSFERASE"/>
    <property type="match status" value="1"/>
</dbReference>
<dbReference type="GO" id="GO:0005886">
    <property type="term" value="C:plasma membrane"/>
    <property type="evidence" value="ECO:0007669"/>
    <property type="project" value="UniProtKB-SubCell"/>
</dbReference>
<reference evidence="20 21" key="1">
    <citation type="submission" date="2020-08" db="EMBL/GenBank/DDBJ databases">
        <title>Genomic Encyclopedia of Type Strains, Phase IV (KMG-IV): sequencing the most valuable type-strain genomes for metagenomic binning, comparative biology and taxonomic classification.</title>
        <authorList>
            <person name="Goeker M."/>
        </authorList>
    </citation>
    <scope>NUCLEOTIDE SEQUENCE [LARGE SCALE GENOMIC DNA]</scope>
    <source>
        <strain evidence="20 21">DSM 29050</strain>
    </source>
</reference>
<evidence type="ECO:0000256" key="18">
    <source>
        <dbReference type="RuleBase" id="RU003938"/>
    </source>
</evidence>
<evidence type="ECO:0000256" key="14">
    <source>
        <dbReference type="ARBA" id="ARBA00023098"/>
    </source>
</evidence>
<keyword evidence="13 19" id="KW-1133">Transmembrane helix</keyword>
<evidence type="ECO:0000256" key="4">
    <source>
        <dbReference type="ARBA" id="ARBA00005189"/>
    </source>
</evidence>
<evidence type="ECO:0000256" key="15">
    <source>
        <dbReference type="ARBA" id="ARBA00023136"/>
    </source>
</evidence>
<keyword evidence="16" id="KW-0594">Phospholipid biosynthesis</keyword>
<evidence type="ECO:0000256" key="19">
    <source>
        <dbReference type="SAM" id="Phobius"/>
    </source>
</evidence>
<keyword evidence="12 18" id="KW-0548">Nucleotidyltransferase</keyword>
<dbReference type="InterPro" id="IPR000374">
    <property type="entry name" value="PC_trans"/>
</dbReference>
<feature type="transmembrane region" description="Helical" evidence="19">
    <location>
        <begin position="225"/>
        <end position="243"/>
    </location>
</feature>
<organism evidence="20 21">
    <name type="scientific">Sphingorhabdus rigui</name>
    <dbReference type="NCBI Taxonomy" id="1282858"/>
    <lineage>
        <taxon>Bacteria</taxon>
        <taxon>Pseudomonadati</taxon>
        <taxon>Pseudomonadota</taxon>
        <taxon>Alphaproteobacteria</taxon>
        <taxon>Sphingomonadales</taxon>
        <taxon>Sphingomonadaceae</taxon>
        <taxon>Sphingorhabdus</taxon>
    </lineage>
</organism>
<evidence type="ECO:0000256" key="3">
    <source>
        <dbReference type="ARBA" id="ARBA00005119"/>
    </source>
</evidence>
<evidence type="ECO:0000256" key="5">
    <source>
        <dbReference type="ARBA" id="ARBA00010185"/>
    </source>
</evidence>
<keyword evidence="8" id="KW-1003">Cell membrane</keyword>
<feature type="transmembrane region" description="Helical" evidence="19">
    <location>
        <begin position="139"/>
        <end position="159"/>
    </location>
</feature>
<evidence type="ECO:0000313" key="20">
    <source>
        <dbReference type="EMBL" id="MBB3942597.1"/>
    </source>
</evidence>
<feature type="transmembrane region" description="Helical" evidence="19">
    <location>
        <begin position="179"/>
        <end position="196"/>
    </location>
</feature>
<gene>
    <name evidence="20" type="ORF">GGR91_000819</name>
</gene>
<keyword evidence="21" id="KW-1185">Reference proteome</keyword>
<evidence type="ECO:0000256" key="2">
    <source>
        <dbReference type="ARBA" id="ARBA00004651"/>
    </source>
</evidence>
<comment type="similarity">
    <text evidence="5 18">Belongs to the CDS family.</text>
</comment>
<dbReference type="AlphaFoldDB" id="A0A840B044"/>
<evidence type="ECO:0000256" key="10">
    <source>
        <dbReference type="ARBA" id="ARBA00022679"/>
    </source>
</evidence>
<sequence length="245" mass="25698">MTDKIVPLLKPRSDLGVRTLSSVAMMSVAIGAIWLGGYAFMALILLVGLGVYWEFAKLALAFARNMSARIIWLVGGLLYVGLACFTLLLFSAPFFGMTPTIMLIAGVIGTDVGAYFAGRTFGGPRIAPRISPSKTWSGLLGGMVGAGLMMIAIQAAIYAFRGGNAGDGDVYLTYGWQRLALTGAALAIVAQIGDFFESWMKRRAGVKDSGGLIPGHGGLFDRTDGLIAVAFVAGLITISQSVMGS</sequence>
<evidence type="ECO:0000256" key="6">
    <source>
        <dbReference type="ARBA" id="ARBA00012487"/>
    </source>
</evidence>
<evidence type="ECO:0000256" key="7">
    <source>
        <dbReference type="ARBA" id="ARBA00019373"/>
    </source>
</evidence>
<dbReference type="EC" id="2.7.7.41" evidence="6 18"/>
<dbReference type="UniPathway" id="UPA00557">
    <property type="reaction ID" value="UER00614"/>
</dbReference>
<dbReference type="PROSITE" id="PS01315">
    <property type="entry name" value="CDS"/>
    <property type="match status" value="1"/>
</dbReference>
<evidence type="ECO:0000256" key="13">
    <source>
        <dbReference type="ARBA" id="ARBA00022989"/>
    </source>
</evidence>
<evidence type="ECO:0000256" key="9">
    <source>
        <dbReference type="ARBA" id="ARBA00022516"/>
    </source>
</evidence>
<dbReference type="GO" id="GO:0016024">
    <property type="term" value="P:CDP-diacylglycerol biosynthetic process"/>
    <property type="evidence" value="ECO:0007669"/>
    <property type="project" value="UniProtKB-UniPathway"/>
</dbReference>
<comment type="caution">
    <text evidence="20">The sequence shown here is derived from an EMBL/GenBank/DDBJ whole genome shotgun (WGS) entry which is preliminary data.</text>
</comment>
<protein>
    <recommendedName>
        <fullName evidence="7 18">Phosphatidate cytidylyltransferase</fullName>
        <ecNumber evidence="6 18">2.7.7.41</ecNumber>
    </recommendedName>
</protein>
<evidence type="ECO:0000256" key="1">
    <source>
        <dbReference type="ARBA" id="ARBA00001698"/>
    </source>
</evidence>